<protein>
    <submittedName>
        <fullName evidence="1">Uncharacterized protein</fullName>
    </submittedName>
</protein>
<name>A0ACB8AQJ8_9AGAM</name>
<gene>
    <name evidence="1" type="ORF">BJ138DRAFT_1142497</name>
</gene>
<evidence type="ECO:0000313" key="2">
    <source>
        <dbReference type="Proteomes" id="UP000790377"/>
    </source>
</evidence>
<proteinExistence type="predicted"/>
<keyword evidence="2" id="KW-1185">Reference proteome</keyword>
<reference evidence="1" key="1">
    <citation type="journal article" date="2021" name="New Phytol.">
        <title>Evolutionary innovations through gain and loss of genes in the ectomycorrhizal Boletales.</title>
        <authorList>
            <person name="Wu G."/>
            <person name="Miyauchi S."/>
            <person name="Morin E."/>
            <person name="Kuo A."/>
            <person name="Drula E."/>
            <person name="Varga T."/>
            <person name="Kohler A."/>
            <person name="Feng B."/>
            <person name="Cao Y."/>
            <person name="Lipzen A."/>
            <person name="Daum C."/>
            <person name="Hundley H."/>
            <person name="Pangilinan J."/>
            <person name="Johnson J."/>
            <person name="Barry K."/>
            <person name="LaButti K."/>
            <person name="Ng V."/>
            <person name="Ahrendt S."/>
            <person name="Min B."/>
            <person name="Choi I.G."/>
            <person name="Park H."/>
            <person name="Plett J.M."/>
            <person name="Magnuson J."/>
            <person name="Spatafora J.W."/>
            <person name="Nagy L.G."/>
            <person name="Henrissat B."/>
            <person name="Grigoriev I.V."/>
            <person name="Yang Z.L."/>
            <person name="Xu J."/>
            <person name="Martin F.M."/>
        </authorList>
    </citation>
    <scope>NUCLEOTIDE SEQUENCE</scope>
    <source>
        <strain evidence="1">ATCC 28755</strain>
    </source>
</reference>
<organism evidence="1 2">
    <name type="scientific">Hygrophoropsis aurantiaca</name>
    <dbReference type="NCBI Taxonomy" id="72124"/>
    <lineage>
        <taxon>Eukaryota</taxon>
        <taxon>Fungi</taxon>
        <taxon>Dikarya</taxon>
        <taxon>Basidiomycota</taxon>
        <taxon>Agaricomycotina</taxon>
        <taxon>Agaricomycetes</taxon>
        <taxon>Agaricomycetidae</taxon>
        <taxon>Boletales</taxon>
        <taxon>Coniophorineae</taxon>
        <taxon>Hygrophoropsidaceae</taxon>
        <taxon>Hygrophoropsis</taxon>
    </lineage>
</organism>
<accession>A0ACB8AQJ8</accession>
<sequence>MFIITVRSLYSHSRARRQLYPSHLLKILYRDAISFLMVSIFSDTFSVVACIAFPDDPRNFLSKAFACPLLSVTGQRLVLNLRGLKSTTFSTADLSVEVARQLNLLAAAGVWSIPDQDGANVPPSDTEAIELGDSSGAGGIRLRDVGMAGANMG</sequence>
<comment type="caution">
    <text evidence="1">The sequence shown here is derived from an EMBL/GenBank/DDBJ whole genome shotgun (WGS) entry which is preliminary data.</text>
</comment>
<dbReference type="Proteomes" id="UP000790377">
    <property type="component" value="Unassembled WGS sequence"/>
</dbReference>
<evidence type="ECO:0000313" key="1">
    <source>
        <dbReference type="EMBL" id="KAH7915043.1"/>
    </source>
</evidence>
<dbReference type="EMBL" id="MU267605">
    <property type="protein sequence ID" value="KAH7915043.1"/>
    <property type="molecule type" value="Genomic_DNA"/>
</dbReference>